<evidence type="ECO:0000256" key="3">
    <source>
        <dbReference type="ARBA" id="ARBA00012438"/>
    </source>
</evidence>
<evidence type="ECO:0000256" key="8">
    <source>
        <dbReference type="ARBA" id="ARBA00023136"/>
    </source>
</evidence>
<dbReference type="CDD" id="cd06225">
    <property type="entry name" value="HAMP"/>
    <property type="match status" value="1"/>
</dbReference>
<keyword evidence="4" id="KW-0597">Phosphoprotein</keyword>
<evidence type="ECO:0000259" key="11">
    <source>
        <dbReference type="PROSITE" id="PS50112"/>
    </source>
</evidence>
<dbReference type="Gene3D" id="6.10.340.10">
    <property type="match status" value="1"/>
</dbReference>
<dbReference type="FunFam" id="3.30.565.10:FF:000006">
    <property type="entry name" value="Sensor histidine kinase WalK"/>
    <property type="match status" value="1"/>
</dbReference>
<dbReference type="InterPro" id="IPR003660">
    <property type="entry name" value="HAMP_dom"/>
</dbReference>
<dbReference type="STRING" id="1618345.UT18_C0004G0020"/>
<dbReference type="InterPro" id="IPR050351">
    <property type="entry name" value="BphY/WalK/GraS-like"/>
</dbReference>
<dbReference type="EC" id="2.7.13.3" evidence="3"/>
<dbReference type="InterPro" id="IPR003661">
    <property type="entry name" value="HisK_dim/P_dom"/>
</dbReference>
<evidence type="ECO:0000256" key="9">
    <source>
        <dbReference type="SAM" id="Phobius"/>
    </source>
</evidence>
<evidence type="ECO:0000259" key="10">
    <source>
        <dbReference type="PROSITE" id="PS50109"/>
    </source>
</evidence>
<sequence>MIIFIWKKFRDLSINNKTLIFSYIAFFLIAAATYVDMTNYLKMVDKSNRIVDEVNVLSVINQTQAAIINNSQANYDFVKNQTEENKTNYTYQNQEVSRVFDNFKNTISYYNGEFDYKINDLPIPIYLDSKSDLINSYYQRSIFTSSPEELARINASLFESSREVLDGLQKLNIKISESKNYLLIEIENLKNTAIRRQVYLYLCVLAGMMLIRYLIHFTINRPLVNLERVMGLSDFKKRLKANDATKDEIGKLGKSFNLLMKDLNRSYANLGKETDHLSAILNNIGDGVVVADEKSNIIVFNPAAEKITGFRAEQALGKNLTEVLVFKDKGHFKAISNTLQRQGYCKPDDYCEIVQKSGKEIFVSGAATVFDLEEDEKGAVFVLRDSTKEKEVNEMKSEFVSITSHQLNTPLTSVGWALETIISNKFGDLNNKQSELAKTAYKSNQQMRELVNDLLDVSRIETGKLKLRPEPIELNSYMSYIIETMEPLAKKKKQKLIFDGGVKNLVLADTTYLRQAINNLISNASKYSPEEKQIVIKMYEKDDGIIISVKDEGIGIPHDEQKSLFQKFYRATNSGIADGNGLGLYIIVEIMQHFRGKVWFESVEGAGSTFYLSLPIYKYGIGDVKKEKLRSQCLSK</sequence>
<dbReference type="CDD" id="cd00130">
    <property type="entry name" value="PAS"/>
    <property type="match status" value="1"/>
</dbReference>
<dbReference type="SMART" id="SM00387">
    <property type="entry name" value="HATPase_c"/>
    <property type="match status" value="1"/>
</dbReference>
<organism evidence="13 14">
    <name type="scientific">candidate division CPR2 bacterium GW2011_GWC2_39_10</name>
    <dbReference type="NCBI Taxonomy" id="1618345"/>
    <lineage>
        <taxon>Bacteria</taxon>
        <taxon>Bacteria division CPR2</taxon>
    </lineage>
</organism>
<dbReference type="SMART" id="SM00091">
    <property type="entry name" value="PAS"/>
    <property type="match status" value="1"/>
</dbReference>
<dbReference type="InterPro" id="IPR036890">
    <property type="entry name" value="HATPase_C_sf"/>
</dbReference>
<dbReference type="InterPro" id="IPR003594">
    <property type="entry name" value="HATPase_dom"/>
</dbReference>
<dbReference type="PROSITE" id="PS50885">
    <property type="entry name" value="HAMP"/>
    <property type="match status" value="1"/>
</dbReference>
<dbReference type="InterPro" id="IPR000014">
    <property type="entry name" value="PAS"/>
</dbReference>
<dbReference type="Gene3D" id="3.30.565.10">
    <property type="entry name" value="Histidine kinase-like ATPase, C-terminal domain"/>
    <property type="match status" value="1"/>
</dbReference>
<evidence type="ECO:0000256" key="6">
    <source>
        <dbReference type="ARBA" id="ARBA00022777"/>
    </source>
</evidence>
<dbReference type="GO" id="GO:0016036">
    <property type="term" value="P:cellular response to phosphate starvation"/>
    <property type="evidence" value="ECO:0007669"/>
    <property type="project" value="TreeGrafter"/>
</dbReference>
<accession>A0A0G0LSZ8</accession>
<evidence type="ECO:0000256" key="4">
    <source>
        <dbReference type="ARBA" id="ARBA00022553"/>
    </source>
</evidence>
<keyword evidence="8 9" id="KW-0472">Membrane</keyword>
<keyword evidence="5" id="KW-0808">Transferase</keyword>
<dbReference type="PROSITE" id="PS50112">
    <property type="entry name" value="PAS"/>
    <property type="match status" value="1"/>
</dbReference>
<dbReference type="Pfam" id="PF02518">
    <property type="entry name" value="HATPase_c"/>
    <property type="match status" value="1"/>
</dbReference>
<evidence type="ECO:0000256" key="2">
    <source>
        <dbReference type="ARBA" id="ARBA00004370"/>
    </source>
</evidence>
<dbReference type="Gene3D" id="3.30.450.20">
    <property type="entry name" value="PAS domain"/>
    <property type="match status" value="1"/>
</dbReference>
<dbReference type="CDD" id="cd00075">
    <property type="entry name" value="HATPase"/>
    <property type="match status" value="1"/>
</dbReference>
<comment type="caution">
    <text evidence="13">The sequence shown here is derived from an EMBL/GenBank/DDBJ whole genome shotgun (WGS) entry which is preliminary data.</text>
</comment>
<evidence type="ECO:0000313" key="13">
    <source>
        <dbReference type="EMBL" id="KKQ95068.1"/>
    </source>
</evidence>
<protein>
    <recommendedName>
        <fullName evidence="3">histidine kinase</fullName>
        <ecNumber evidence="3">2.7.13.3</ecNumber>
    </recommendedName>
</protein>
<dbReference type="PROSITE" id="PS50109">
    <property type="entry name" value="HIS_KIN"/>
    <property type="match status" value="1"/>
</dbReference>
<dbReference type="CDD" id="cd00082">
    <property type="entry name" value="HisKA"/>
    <property type="match status" value="1"/>
</dbReference>
<dbReference type="Pfam" id="PF00512">
    <property type="entry name" value="HisKA"/>
    <property type="match status" value="1"/>
</dbReference>
<feature type="domain" description="HAMP" evidence="12">
    <location>
        <begin position="217"/>
        <end position="268"/>
    </location>
</feature>
<dbReference type="SUPFAM" id="SSF55785">
    <property type="entry name" value="PYP-like sensor domain (PAS domain)"/>
    <property type="match status" value="1"/>
</dbReference>
<proteinExistence type="predicted"/>
<dbReference type="InterPro" id="IPR005467">
    <property type="entry name" value="His_kinase_dom"/>
</dbReference>
<comment type="subcellular location">
    <subcellularLocation>
        <location evidence="2">Membrane</location>
    </subcellularLocation>
</comment>
<comment type="catalytic activity">
    <reaction evidence="1">
        <text>ATP + protein L-histidine = ADP + protein N-phospho-L-histidine.</text>
        <dbReference type="EC" id="2.7.13.3"/>
    </reaction>
</comment>
<dbReference type="AlphaFoldDB" id="A0A0G0LSZ8"/>
<dbReference type="SUPFAM" id="SSF55874">
    <property type="entry name" value="ATPase domain of HSP90 chaperone/DNA topoisomerase II/histidine kinase"/>
    <property type="match status" value="1"/>
</dbReference>
<dbReference type="InterPro" id="IPR036097">
    <property type="entry name" value="HisK_dim/P_sf"/>
</dbReference>
<name>A0A0G0LSZ8_UNCC2</name>
<evidence type="ECO:0000256" key="5">
    <source>
        <dbReference type="ARBA" id="ARBA00022679"/>
    </source>
</evidence>
<dbReference type="InterPro" id="IPR004358">
    <property type="entry name" value="Sig_transdc_His_kin-like_C"/>
</dbReference>
<evidence type="ECO:0000256" key="1">
    <source>
        <dbReference type="ARBA" id="ARBA00000085"/>
    </source>
</evidence>
<dbReference type="PRINTS" id="PR00344">
    <property type="entry name" value="BCTRLSENSOR"/>
</dbReference>
<dbReference type="NCBIfam" id="TIGR00229">
    <property type="entry name" value="sensory_box"/>
    <property type="match status" value="1"/>
</dbReference>
<evidence type="ECO:0000313" key="14">
    <source>
        <dbReference type="Proteomes" id="UP000034207"/>
    </source>
</evidence>
<dbReference type="Gene3D" id="1.10.287.130">
    <property type="match status" value="1"/>
</dbReference>
<dbReference type="PATRIC" id="fig|1618345.3.peg.213"/>
<feature type="transmembrane region" description="Helical" evidence="9">
    <location>
        <begin position="20"/>
        <end position="41"/>
    </location>
</feature>
<feature type="domain" description="PAS" evidence="11">
    <location>
        <begin position="273"/>
        <end position="343"/>
    </location>
</feature>
<dbReference type="PANTHER" id="PTHR45453:SF1">
    <property type="entry name" value="PHOSPHATE REGULON SENSOR PROTEIN PHOR"/>
    <property type="match status" value="1"/>
</dbReference>
<dbReference type="Pfam" id="PF00989">
    <property type="entry name" value="PAS"/>
    <property type="match status" value="1"/>
</dbReference>
<gene>
    <name evidence="13" type="ORF">UT18_C0004G0020</name>
</gene>
<keyword evidence="9" id="KW-1133">Transmembrane helix</keyword>
<dbReference type="GO" id="GO:0004721">
    <property type="term" value="F:phosphoprotein phosphatase activity"/>
    <property type="evidence" value="ECO:0007669"/>
    <property type="project" value="TreeGrafter"/>
</dbReference>
<keyword evidence="9" id="KW-0812">Transmembrane</keyword>
<dbReference type="Proteomes" id="UP000034207">
    <property type="component" value="Unassembled WGS sequence"/>
</dbReference>
<keyword evidence="6 13" id="KW-0418">Kinase</keyword>
<dbReference type="PANTHER" id="PTHR45453">
    <property type="entry name" value="PHOSPHATE REGULON SENSOR PROTEIN PHOR"/>
    <property type="match status" value="1"/>
</dbReference>
<feature type="domain" description="Histidine kinase" evidence="10">
    <location>
        <begin position="402"/>
        <end position="618"/>
    </location>
</feature>
<dbReference type="GO" id="GO:0006355">
    <property type="term" value="P:regulation of DNA-templated transcription"/>
    <property type="evidence" value="ECO:0007669"/>
    <property type="project" value="InterPro"/>
</dbReference>
<feature type="transmembrane region" description="Helical" evidence="9">
    <location>
        <begin position="198"/>
        <end position="215"/>
    </location>
</feature>
<keyword evidence="7" id="KW-0902">Two-component regulatory system</keyword>
<dbReference type="SUPFAM" id="SSF47384">
    <property type="entry name" value="Homodimeric domain of signal transducing histidine kinase"/>
    <property type="match status" value="1"/>
</dbReference>
<dbReference type="GO" id="GO:0000155">
    <property type="term" value="F:phosphorelay sensor kinase activity"/>
    <property type="evidence" value="ECO:0007669"/>
    <property type="project" value="InterPro"/>
</dbReference>
<evidence type="ECO:0000259" key="12">
    <source>
        <dbReference type="PROSITE" id="PS50885"/>
    </source>
</evidence>
<dbReference type="EMBL" id="LBVV01000004">
    <property type="protein sequence ID" value="KKQ95068.1"/>
    <property type="molecule type" value="Genomic_DNA"/>
</dbReference>
<evidence type="ECO:0000256" key="7">
    <source>
        <dbReference type="ARBA" id="ARBA00023012"/>
    </source>
</evidence>
<reference evidence="13 14" key="1">
    <citation type="journal article" date="2015" name="Nature">
        <title>rRNA introns, odd ribosomes, and small enigmatic genomes across a large radiation of phyla.</title>
        <authorList>
            <person name="Brown C.T."/>
            <person name="Hug L.A."/>
            <person name="Thomas B.C."/>
            <person name="Sharon I."/>
            <person name="Castelle C.J."/>
            <person name="Singh A."/>
            <person name="Wilkins M.J."/>
            <person name="Williams K.H."/>
            <person name="Banfield J.F."/>
        </authorList>
    </citation>
    <scope>NUCLEOTIDE SEQUENCE [LARGE SCALE GENOMIC DNA]</scope>
</reference>
<dbReference type="GO" id="GO:0005886">
    <property type="term" value="C:plasma membrane"/>
    <property type="evidence" value="ECO:0007669"/>
    <property type="project" value="TreeGrafter"/>
</dbReference>
<dbReference type="InterPro" id="IPR035965">
    <property type="entry name" value="PAS-like_dom_sf"/>
</dbReference>
<dbReference type="InterPro" id="IPR013767">
    <property type="entry name" value="PAS_fold"/>
</dbReference>
<dbReference type="SMART" id="SM00388">
    <property type="entry name" value="HisKA"/>
    <property type="match status" value="1"/>
</dbReference>